<feature type="region of interest" description="Disordered" evidence="1">
    <location>
        <begin position="1"/>
        <end position="22"/>
    </location>
</feature>
<dbReference type="AlphaFoldDB" id="A0A7J7G270"/>
<organism evidence="2 3">
    <name type="scientific">Camellia sinensis</name>
    <name type="common">Tea plant</name>
    <name type="synonym">Thea sinensis</name>
    <dbReference type="NCBI Taxonomy" id="4442"/>
    <lineage>
        <taxon>Eukaryota</taxon>
        <taxon>Viridiplantae</taxon>
        <taxon>Streptophyta</taxon>
        <taxon>Embryophyta</taxon>
        <taxon>Tracheophyta</taxon>
        <taxon>Spermatophyta</taxon>
        <taxon>Magnoliopsida</taxon>
        <taxon>eudicotyledons</taxon>
        <taxon>Gunneridae</taxon>
        <taxon>Pentapetalae</taxon>
        <taxon>asterids</taxon>
        <taxon>Ericales</taxon>
        <taxon>Theaceae</taxon>
        <taxon>Camellia</taxon>
    </lineage>
</organism>
<gene>
    <name evidence="2" type="ORF">HYC85_029535</name>
</gene>
<evidence type="ECO:0000313" key="3">
    <source>
        <dbReference type="Proteomes" id="UP000593564"/>
    </source>
</evidence>
<dbReference type="EMBL" id="JACBKZ010000014">
    <property type="protein sequence ID" value="KAF5933364.1"/>
    <property type="molecule type" value="Genomic_DNA"/>
</dbReference>
<keyword evidence="3" id="KW-1185">Reference proteome</keyword>
<reference evidence="3" key="1">
    <citation type="journal article" date="2020" name="Nat. Commun.">
        <title>Genome assembly of wild tea tree DASZ reveals pedigree and selection history of tea varieties.</title>
        <authorList>
            <person name="Zhang W."/>
            <person name="Zhang Y."/>
            <person name="Qiu H."/>
            <person name="Guo Y."/>
            <person name="Wan H."/>
            <person name="Zhang X."/>
            <person name="Scossa F."/>
            <person name="Alseekh S."/>
            <person name="Zhang Q."/>
            <person name="Wang P."/>
            <person name="Xu L."/>
            <person name="Schmidt M.H."/>
            <person name="Jia X."/>
            <person name="Li D."/>
            <person name="Zhu A."/>
            <person name="Guo F."/>
            <person name="Chen W."/>
            <person name="Ni D."/>
            <person name="Usadel B."/>
            <person name="Fernie A.R."/>
            <person name="Wen W."/>
        </authorList>
    </citation>
    <scope>NUCLEOTIDE SEQUENCE [LARGE SCALE GENOMIC DNA]</scope>
    <source>
        <strain evidence="3">cv. G240</strain>
    </source>
</reference>
<accession>A0A7J7G270</accession>
<reference evidence="2 3" key="2">
    <citation type="submission" date="2020-07" db="EMBL/GenBank/DDBJ databases">
        <title>Genome assembly of wild tea tree DASZ reveals pedigree and selection history of tea varieties.</title>
        <authorList>
            <person name="Zhang W."/>
        </authorList>
    </citation>
    <scope>NUCLEOTIDE SEQUENCE [LARGE SCALE GENOMIC DNA]</scope>
    <source>
        <strain evidence="3">cv. G240</strain>
        <tissue evidence="2">Leaf</tissue>
    </source>
</reference>
<name>A0A7J7G270_CAMSI</name>
<comment type="caution">
    <text evidence="2">The sequence shown here is derived from an EMBL/GenBank/DDBJ whole genome shotgun (WGS) entry which is preliminary data.</text>
</comment>
<protein>
    <submittedName>
        <fullName evidence="2">Uncharacterized protein</fullName>
    </submittedName>
</protein>
<evidence type="ECO:0000256" key="1">
    <source>
        <dbReference type="SAM" id="MobiDB-lite"/>
    </source>
</evidence>
<dbReference type="Proteomes" id="UP000593564">
    <property type="component" value="Unassembled WGS sequence"/>
</dbReference>
<sequence>MSSHGVEAMTEERERKRLTSNLGRLPGPVLNLGMIFTNCGKKNMLMTQRQMLHAQNLQFLNPERILKITDLIVRVPPGGRTTARVFSFCDRSFKRDLFCRCSPAECLFGSVVKN</sequence>
<proteinExistence type="predicted"/>
<evidence type="ECO:0000313" key="2">
    <source>
        <dbReference type="EMBL" id="KAF5933364.1"/>
    </source>
</evidence>